<evidence type="ECO:0000256" key="1">
    <source>
        <dbReference type="ARBA" id="ARBA00001936"/>
    </source>
</evidence>
<dbReference type="InterPro" id="IPR005630">
    <property type="entry name" value="Terpene_synthase_metal-bd"/>
</dbReference>
<dbReference type="InterPro" id="IPR050148">
    <property type="entry name" value="Terpene_synthase-like"/>
</dbReference>
<keyword evidence="9" id="KW-1185">Reference proteome</keyword>
<evidence type="ECO:0000256" key="5">
    <source>
        <dbReference type="ARBA" id="ARBA00023211"/>
    </source>
</evidence>
<evidence type="ECO:0000256" key="4">
    <source>
        <dbReference type="ARBA" id="ARBA00022842"/>
    </source>
</evidence>
<dbReference type="AlphaFoldDB" id="A0ABD3M1N9"/>
<dbReference type="Proteomes" id="UP001634007">
    <property type="component" value="Unassembled WGS sequence"/>
</dbReference>
<organism evidence="8 9">
    <name type="scientific">Eucalyptus globulus</name>
    <name type="common">Tasmanian blue gum</name>
    <dbReference type="NCBI Taxonomy" id="34317"/>
    <lineage>
        <taxon>Eukaryota</taxon>
        <taxon>Viridiplantae</taxon>
        <taxon>Streptophyta</taxon>
        <taxon>Embryophyta</taxon>
        <taxon>Tracheophyta</taxon>
        <taxon>Spermatophyta</taxon>
        <taxon>Magnoliopsida</taxon>
        <taxon>eudicotyledons</taxon>
        <taxon>Gunneridae</taxon>
        <taxon>Pentapetalae</taxon>
        <taxon>rosids</taxon>
        <taxon>malvids</taxon>
        <taxon>Myrtales</taxon>
        <taxon>Myrtaceae</taxon>
        <taxon>Myrtoideae</taxon>
        <taxon>Eucalypteae</taxon>
        <taxon>Eucalyptus</taxon>
    </lineage>
</organism>
<feature type="domain" description="Terpene synthase metal-binding" evidence="7">
    <location>
        <begin position="6"/>
        <end position="100"/>
    </location>
</feature>
<comment type="caution">
    <text evidence="8">The sequence shown here is derived from an EMBL/GenBank/DDBJ whole genome shotgun (WGS) entry which is preliminary data.</text>
</comment>
<dbReference type="EMBL" id="JBJKBG010000001">
    <property type="protein sequence ID" value="KAL3754485.1"/>
    <property type="molecule type" value="Genomic_DNA"/>
</dbReference>
<evidence type="ECO:0000256" key="2">
    <source>
        <dbReference type="ARBA" id="ARBA00001946"/>
    </source>
</evidence>
<reference evidence="8 9" key="1">
    <citation type="submission" date="2024-11" db="EMBL/GenBank/DDBJ databases">
        <title>Chromosome-level genome assembly of Eucalyptus globulus Labill. provides insights into its genome evolution.</title>
        <authorList>
            <person name="Li X."/>
        </authorList>
    </citation>
    <scope>NUCLEOTIDE SEQUENCE [LARGE SCALE GENOMIC DNA]</scope>
    <source>
        <strain evidence="8">CL2024</strain>
        <tissue evidence="8">Fresh tender leaves</tissue>
    </source>
</reference>
<keyword evidence="5" id="KW-0464">Manganese</keyword>
<proteinExistence type="predicted"/>
<evidence type="ECO:0000256" key="6">
    <source>
        <dbReference type="ARBA" id="ARBA00023239"/>
    </source>
</evidence>
<dbReference type="GO" id="GO:0016829">
    <property type="term" value="F:lyase activity"/>
    <property type="evidence" value="ECO:0007669"/>
    <property type="project" value="UniProtKB-KW"/>
</dbReference>
<gene>
    <name evidence="8" type="ORF">ACJRO7_001683</name>
</gene>
<dbReference type="PANTHER" id="PTHR31225">
    <property type="entry name" value="OS04G0344100 PROTEIN-RELATED"/>
    <property type="match status" value="1"/>
</dbReference>
<evidence type="ECO:0000259" key="7">
    <source>
        <dbReference type="Pfam" id="PF03936"/>
    </source>
</evidence>
<dbReference type="Gene3D" id="1.10.600.10">
    <property type="entry name" value="Farnesyl Diphosphate Synthase"/>
    <property type="match status" value="1"/>
</dbReference>
<keyword evidence="3" id="KW-0479">Metal-binding</keyword>
<dbReference type="PANTHER" id="PTHR31225:SF245">
    <property type="entry name" value="(-)-ALPHA-TERPINEOL SYNTHASE-LIKE"/>
    <property type="match status" value="1"/>
</dbReference>
<evidence type="ECO:0000313" key="9">
    <source>
        <dbReference type="Proteomes" id="UP001634007"/>
    </source>
</evidence>
<keyword evidence="4" id="KW-0460">Magnesium</keyword>
<dbReference type="SUPFAM" id="SSF48576">
    <property type="entry name" value="Terpenoid synthases"/>
    <property type="match status" value="1"/>
</dbReference>
<sequence length="105" mass="12643">WWVELGANKMTFCRDRLIKNYFWSSIMVFEPQHTAFREMNCKIASMVTLINDVYDVYGTPKELELLTDFIVRWDITDIDRLPPIIRDSFMALYNMTNEVGYWTMR</sequence>
<comment type="cofactor">
    <cofactor evidence="2">
        <name>Mg(2+)</name>
        <dbReference type="ChEBI" id="CHEBI:18420"/>
    </cofactor>
</comment>
<keyword evidence="6" id="KW-0456">Lyase</keyword>
<dbReference type="Pfam" id="PF03936">
    <property type="entry name" value="Terpene_synth_C"/>
    <property type="match status" value="1"/>
</dbReference>
<evidence type="ECO:0000256" key="3">
    <source>
        <dbReference type="ARBA" id="ARBA00022723"/>
    </source>
</evidence>
<feature type="non-terminal residue" evidence="8">
    <location>
        <position position="1"/>
    </location>
</feature>
<feature type="non-terminal residue" evidence="8">
    <location>
        <position position="105"/>
    </location>
</feature>
<evidence type="ECO:0000313" key="8">
    <source>
        <dbReference type="EMBL" id="KAL3754485.1"/>
    </source>
</evidence>
<protein>
    <recommendedName>
        <fullName evidence="7">Terpene synthase metal-binding domain-containing protein</fullName>
    </recommendedName>
</protein>
<name>A0ABD3M1N9_EUCGL</name>
<dbReference type="InterPro" id="IPR008949">
    <property type="entry name" value="Isoprenoid_synthase_dom_sf"/>
</dbReference>
<dbReference type="GO" id="GO:0046872">
    <property type="term" value="F:metal ion binding"/>
    <property type="evidence" value="ECO:0007669"/>
    <property type="project" value="UniProtKB-KW"/>
</dbReference>
<comment type="cofactor">
    <cofactor evidence="1">
        <name>Mn(2+)</name>
        <dbReference type="ChEBI" id="CHEBI:29035"/>
    </cofactor>
</comment>
<accession>A0ABD3M1N9</accession>